<evidence type="ECO:0000259" key="5">
    <source>
        <dbReference type="PROSITE" id="PS50931"/>
    </source>
</evidence>
<keyword evidence="2" id="KW-0805">Transcription regulation</keyword>
<dbReference type="InterPro" id="IPR000847">
    <property type="entry name" value="LysR_HTH_N"/>
</dbReference>
<dbReference type="SUPFAM" id="SSF46785">
    <property type="entry name" value="Winged helix' DNA-binding domain"/>
    <property type="match status" value="1"/>
</dbReference>
<evidence type="ECO:0000256" key="3">
    <source>
        <dbReference type="ARBA" id="ARBA00023125"/>
    </source>
</evidence>
<feature type="domain" description="HTH lysR-type" evidence="5">
    <location>
        <begin position="1"/>
        <end position="58"/>
    </location>
</feature>
<reference evidence="6 7" key="1">
    <citation type="submission" date="2024-04" db="EMBL/GenBank/DDBJ databases">
        <title>Human intestinal bacterial collection.</title>
        <authorList>
            <person name="Pauvert C."/>
            <person name="Hitch T.C.A."/>
            <person name="Clavel T."/>
        </authorList>
    </citation>
    <scope>NUCLEOTIDE SEQUENCE [LARGE SCALE GENOMIC DNA]</scope>
    <source>
        <strain evidence="6 7">CLA-KB-H42</strain>
    </source>
</reference>
<dbReference type="InterPro" id="IPR036388">
    <property type="entry name" value="WH-like_DNA-bd_sf"/>
</dbReference>
<dbReference type="Gene3D" id="3.40.190.10">
    <property type="entry name" value="Periplasmic binding protein-like II"/>
    <property type="match status" value="2"/>
</dbReference>
<dbReference type="CDD" id="cd05466">
    <property type="entry name" value="PBP2_LTTR_substrate"/>
    <property type="match status" value="1"/>
</dbReference>
<comment type="similarity">
    <text evidence="1">Belongs to the LysR transcriptional regulatory family.</text>
</comment>
<dbReference type="Gene3D" id="1.10.10.10">
    <property type="entry name" value="Winged helix-like DNA-binding domain superfamily/Winged helix DNA-binding domain"/>
    <property type="match status" value="1"/>
</dbReference>
<evidence type="ECO:0000256" key="1">
    <source>
        <dbReference type="ARBA" id="ARBA00009437"/>
    </source>
</evidence>
<keyword evidence="7" id="KW-1185">Reference proteome</keyword>
<protein>
    <submittedName>
        <fullName evidence="6">LysR family transcriptional regulator</fullName>
    </submittedName>
</protein>
<dbReference type="Pfam" id="PF00126">
    <property type="entry name" value="HTH_1"/>
    <property type="match status" value="1"/>
</dbReference>
<keyword evidence="4" id="KW-0804">Transcription</keyword>
<dbReference type="PANTHER" id="PTHR30346:SF28">
    <property type="entry name" value="HTH-TYPE TRANSCRIPTIONAL REGULATOR CYNR"/>
    <property type="match status" value="1"/>
</dbReference>
<dbReference type="SUPFAM" id="SSF53850">
    <property type="entry name" value="Periplasmic binding protein-like II"/>
    <property type="match status" value="1"/>
</dbReference>
<dbReference type="Proteomes" id="UP001487305">
    <property type="component" value="Unassembled WGS sequence"/>
</dbReference>
<evidence type="ECO:0000313" key="6">
    <source>
        <dbReference type="EMBL" id="MEQ3361435.1"/>
    </source>
</evidence>
<dbReference type="InterPro" id="IPR036390">
    <property type="entry name" value="WH_DNA-bd_sf"/>
</dbReference>
<gene>
    <name evidence="6" type="ORF">AAA083_00435</name>
</gene>
<dbReference type="PROSITE" id="PS50931">
    <property type="entry name" value="HTH_LYSR"/>
    <property type="match status" value="1"/>
</dbReference>
<name>A0ABV1J8N1_9ACTN</name>
<evidence type="ECO:0000256" key="4">
    <source>
        <dbReference type="ARBA" id="ARBA00023163"/>
    </source>
</evidence>
<dbReference type="RefSeq" id="WP_349227004.1">
    <property type="nucleotide sequence ID" value="NZ_JBBNOP010000001.1"/>
</dbReference>
<evidence type="ECO:0000256" key="2">
    <source>
        <dbReference type="ARBA" id="ARBA00023015"/>
    </source>
</evidence>
<sequence length="328" mass="36820">MNERYVEYFIDVSESLSITESAERLYLTPQGLSKAIRSLEEELGVALLIRSGKRLALTDAAKEMIPHFYKLIDITNEIAGHAKNHAMRIPEQERLTIYITPFISKYLSPHFDSIFGAGAAEKYAFREVSLIGAEKMMLRDMPSHHFCIISFPKTDYYCTLLASMIEKGSLRFQPLAETDLMVALSNSSLLASRPSLSLQELKSMPVACYADRALLDFLELHIDRRSFSYVGNDSSVVFRRVASNDAVTFIPSIARLKRLPEGICLHDIKDTMITKIGIIEASGQSCSAEKEEALELIRCFFTANSKIGCFRVDPDVHCTRDDVDAQAI</sequence>
<accession>A0ABV1J8N1</accession>
<dbReference type="EMBL" id="JBBNOP010000001">
    <property type="protein sequence ID" value="MEQ3361435.1"/>
    <property type="molecule type" value="Genomic_DNA"/>
</dbReference>
<keyword evidence="3" id="KW-0238">DNA-binding</keyword>
<comment type="caution">
    <text evidence="6">The sequence shown here is derived from an EMBL/GenBank/DDBJ whole genome shotgun (WGS) entry which is preliminary data.</text>
</comment>
<proteinExistence type="inferred from homology"/>
<evidence type="ECO:0000313" key="7">
    <source>
        <dbReference type="Proteomes" id="UP001487305"/>
    </source>
</evidence>
<organism evidence="6 7">
    <name type="scientific">Raoultibacter massiliensis</name>
    <dbReference type="NCBI Taxonomy" id="1852371"/>
    <lineage>
        <taxon>Bacteria</taxon>
        <taxon>Bacillati</taxon>
        <taxon>Actinomycetota</taxon>
        <taxon>Coriobacteriia</taxon>
        <taxon>Eggerthellales</taxon>
        <taxon>Eggerthellaceae</taxon>
        <taxon>Raoultibacter</taxon>
    </lineage>
</organism>
<dbReference type="PANTHER" id="PTHR30346">
    <property type="entry name" value="TRANSCRIPTIONAL DUAL REGULATOR HCAR-RELATED"/>
    <property type="match status" value="1"/>
</dbReference>